<dbReference type="OrthoDB" id="1414895at2"/>
<feature type="coiled-coil region" evidence="1">
    <location>
        <begin position="138"/>
        <end position="184"/>
    </location>
</feature>
<evidence type="ECO:0000256" key="1">
    <source>
        <dbReference type="SAM" id="Coils"/>
    </source>
</evidence>
<dbReference type="HOGENOM" id="CLU_405809_0_0_10"/>
<dbReference type="EMBL" id="AGXW01000010">
    <property type="protein sequence ID" value="EKJ90271.1"/>
    <property type="molecule type" value="Genomic_DNA"/>
</dbReference>
<protein>
    <submittedName>
        <fullName evidence="2">Uncharacterized protein</fullName>
    </submittedName>
</protein>
<gene>
    <name evidence="2" type="ORF">HMPREF1057_02716</name>
</gene>
<dbReference type="RefSeq" id="WP_007764137.1">
    <property type="nucleotide sequence ID" value="NZ_AKBZ01000007.1"/>
</dbReference>
<accession>K5CKI4</accession>
<evidence type="ECO:0000313" key="2">
    <source>
        <dbReference type="EMBL" id="EKJ90271.1"/>
    </source>
</evidence>
<reference evidence="2 3" key="1">
    <citation type="submission" date="2012-02" db="EMBL/GenBank/DDBJ databases">
        <title>The Genome Sequence of Bacteroides finegoldii CL09T03C10.</title>
        <authorList>
            <consortium name="The Broad Institute Genome Sequencing Platform"/>
            <person name="Earl A."/>
            <person name="Ward D."/>
            <person name="Feldgarden M."/>
            <person name="Gevers D."/>
            <person name="Zitomersky N.L."/>
            <person name="Coyne M.J."/>
            <person name="Comstock L.E."/>
            <person name="Young S.K."/>
            <person name="Zeng Q."/>
            <person name="Gargeya S."/>
            <person name="Fitzgerald M."/>
            <person name="Haas B."/>
            <person name="Abouelleil A."/>
            <person name="Alvarado L."/>
            <person name="Arachchi H.M."/>
            <person name="Berlin A."/>
            <person name="Chapman S.B."/>
            <person name="Gearin G."/>
            <person name="Goldberg J."/>
            <person name="Griggs A."/>
            <person name="Gujja S."/>
            <person name="Hansen M."/>
            <person name="Heiman D."/>
            <person name="Howarth C."/>
            <person name="Larimer J."/>
            <person name="Lui A."/>
            <person name="MacDonald P.J.P."/>
            <person name="McCowen C."/>
            <person name="Montmayeur A."/>
            <person name="Murphy C."/>
            <person name="Neiman D."/>
            <person name="Pearson M."/>
            <person name="Priest M."/>
            <person name="Roberts A."/>
            <person name="Saif S."/>
            <person name="Shea T."/>
            <person name="Sisk P."/>
            <person name="Stolte C."/>
            <person name="Sykes S."/>
            <person name="Wortman J."/>
            <person name="Nusbaum C."/>
            <person name="Birren B."/>
        </authorList>
    </citation>
    <scope>NUCLEOTIDE SEQUENCE [LARGE SCALE GENOMIC DNA]</scope>
    <source>
        <strain evidence="2 3">CL09T03C10</strain>
    </source>
</reference>
<dbReference type="Proteomes" id="UP000007995">
    <property type="component" value="Unassembled WGS sequence"/>
</dbReference>
<proteinExistence type="predicted"/>
<keyword evidence="1" id="KW-0175">Coiled coil</keyword>
<name>K5CKI4_9BACE</name>
<comment type="caution">
    <text evidence="2">The sequence shown here is derived from an EMBL/GenBank/DDBJ whole genome shotgun (WGS) entry which is preliminary data.</text>
</comment>
<sequence length="677" mass="76251">METVNLEAIVGINNTQNGSGTLNRENLNALLKQYQIYTEKRIELEKKYDGEIATLEKARMDAELQGNRRQLNQINGAMVQAIKKRGEELMKLDYNQFKDTPEYGRAFHNLSQTSTGTLNSLLEQFKRVQQESANVLSSDQLKEYIANIQKLSDELENRNPFQALVTHLEERKEAQGELSVAKQQLNDVNAGKQIVTHRQYNQKSGKIDVEYLSAADAVKQYNAAQDKVVKKNAQIQEDEKKIQSAITQLSKSLKGLGSAIGGLGGEILSTVGDIMTFTMTAMNGVDTVSQASASAIQKVEKASVILAVIGTAIQLMMKLTSLFSDDGTEEYERAAKAYDVYIKTLDKVIDKQKELFGLNSAVGEKAFEDAKEYVKSQSKLASEMGKNYLNAGASWKSHSNGVKQKDNISKSAWNELKDALGYDTYRRIRDGRMTTLFDLTPEQIWTLQRSATTFFSQLDSDTQKYLNQMLACSDALKQLEVDRNTEILGNVDYSNFQDSFLDVLKNLDSSSKDFADNFERYLQNAILTSLIKDKYQSDIERLYKQWTEKTKSGNKLDGDEANELRMEQERIANAMLRERDEMMKIFGWTSESSQQQSGRSGSFSTMSQEQGTKLEGLFTSVQDHVSSIDTIVFDISRSMYEASDSLVAIVRNTGYCYHLEQMAADISELKRDGIKMK</sequence>
<organism evidence="2 3">
    <name type="scientific">Bacteroides finegoldii CL09T03C10</name>
    <dbReference type="NCBI Taxonomy" id="997888"/>
    <lineage>
        <taxon>Bacteria</taxon>
        <taxon>Pseudomonadati</taxon>
        <taxon>Bacteroidota</taxon>
        <taxon>Bacteroidia</taxon>
        <taxon>Bacteroidales</taxon>
        <taxon>Bacteroidaceae</taxon>
        <taxon>Bacteroides</taxon>
    </lineage>
</organism>
<evidence type="ECO:0000313" key="3">
    <source>
        <dbReference type="Proteomes" id="UP000007995"/>
    </source>
</evidence>
<dbReference type="AlphaFoldDB" id="K5CKI4"/>